<dbReference type="Pfam" id="PF19879">
    <property type="entry name" value="DUF6352"/>
    <property type="match status" value="1"/>
</dbReference>
<dbReference type="Proteomes" id="UP000290819">
    <property type="component" value="Unassembled WGS sequence"/>
</dbReference>
<dbReference type="OrthoDB" id="7062302at2"/>
<name>A0A4Q1VNI4_9BRAD</name>
<dbReference type="EMBL" id="MZXW01000004">
    <property type="protein sequence ID" value="RXT54128.1"/>
    <property type="molecule type" value="Genomic_DNA"/>
</dbReference>
<keyword evidence="2" id="KW-1185">Reference proteome</keyword>
<evidence type="ECO:0000313" key="1">
    <source>
        <dbReference type="EMBL" id="RXT54128.1"/>
    </source>
</evidence>
<evidence type="ECO:0000313" key="2">
    <source>
        <dbReference type="Proteomes" id="UP000290819"/>
    </source>
</evidence>
<dbReference type="AlphaFoldDB" id="A0A4Q1VNI4"/>
<organism evidence="1 2">
    <name type="scientific">Bradyrhizobium betae</name>
    <dbReference type="NCBI Taxonomy" id="244734"/>
    <lineage>
        <taxon>Bacteria</taxon>
        <taxon>Pseudomonadati</taxon>
        <taxon>Pseudomonadota</taxon>
        <taxon>Alphaproteobacteria</taxon>
        <taxon>Hyphomicrobiales</taxon>
        <taxon>Nitrobacteraceae</taxon>
        <taxon>Bradyrhizobium</taxon>
    </lineage>
</organism>
<accession>A0A4Q1VNI4</accession>
<reference evidence="1 2" key="1">
    <citation type="submission" date="2017-03" db="EMBL/GenBank/DDBJ databases">
        <authorList>
            <person name="Safronova V.I."/>
            <person name="Sazanova A.L."/>
            <person name="Chirak E.R."/>
        </authorList>
    </citation>
    <scope>NUCLEOTIDE SEQUENCE [LARGE SCALE GENOMIC DNA]</scope>
    <source>
        <strain evidence="1 2">Opo-243</strain>
    </source>
</reference>
<dbReference type="InterPro" id="IPR045932">
    <property type="entry name" value="DUF6352"/>
</dbReference>
<gene>
    <name evidence="1" type="ORF">B5V03_01335</name>
</gene>
<dbReference type="RefSeq" id="WP_129267675.1">
    <property type="nucleotide sequence ID" value="NZ_MZXW01000004.1"/>
</dbReference>
<protein>
    <submittedName>
        <fullName evidence="1">Uncharacterized protein</fullName>
    </submittedName>
</protein>
<sequence length="335" mass="37535">MNDFWIACGHHLLDRDESGGLCVTDEFLKAYFARPELMPPRDACPVERRLHRDMLADPRRAVGADDVTAIADEDARENWRFVLGFRDLMLRHSTLEAAYLSALRSRSNDLPPLFINQLVHVILRNALDGDDDPFVLRAAELFFRPQRILPHEQALLLGDDEVVGGRSPTPILSLISMLGTKTDAQLDVLSAENAESYWKRSDRFDMALDLSAGGRGSRALAKAMTRWVCHLLGIDVAIEPLTEPREVSLTWYIGLDAEATKIGDRLWQGDEPDEHSAGQVLSLFRLTFADPGLAMETLRGEPVYLILATTADQKLRMKPQNLLTGLPIRRLEAIS</sequence>
<comment type="caution">
    <text evidence="1">The sequence shown here is derived from an EMBL/GenBank/DDBJ whole genome shotgun (WGS) entry which is preliminary data.</text>
</comment>
<proteinExistence type="predicted"/>